<dbReference type="EMBL" id="CAKLPZ010000001">
    <property type="protein sequence ID" value="CAH0999070.1"/>
    <property type="molecule type" value="Genomic_DNA"/>
</dbReference>
<sequence>MQSVHLITVFILFILGCSSPGTLPTVAADEAPSASTTTTFVFGTRGGHGAETYLRLKDGILYRSAYAGLRTNDPDYAFNSDDPAGDESNWERIGPAPAEANDLATSFPEEAFAQLQETDNCPALAYDGSCPLVGVGEGRAYRSYFGDFAEQAEVAAYMERVGQFVTGQADQ</sequence>
<gene>
    <name evidence="2" type="ORF">LEM8419_00365</name>
</gene>
<name>A0ABN8F2Q9_9BACT</name>
<dbReference type="RefSeq" id="WP_238749267.1">
    <property type="nucleotide sequence ID" value="NZ_CAKLPZ010000001.1"/>
</dbReference>
<feature type="signal peptide" evidence="1">
    <location>
        <begin position="1"/>
        <end position="27"/>
    </location>
</feature>
<protein>
    <submittedName>
        <fullName evidence="2">Uncharacterized protein</fullName>
    </submittedName>
</protein>
<feature type="chain" id="PRO_5045275481" evidence="1">
    <location>
        <begin position="28"/>
        <end position="171"/>
    </location>
</feature>
<reference evidence="2" key="1">
    <citation type="submission" date="2021-12" db="EMBL/GenBank/DDBJ databases">
        <authorList>
            <person name="Rodrigo-Torres L."/>
            <person name="Arahal R. D."/>
            <person name="Lucena T."/>
        </authorList>
    </citation>
    <scope>NUCLEOTIDE SEQUENCE</scope>
    <source>
        <strain evidence="2">CECT 8419</strain>
    </source>
</reference>
<evidence type="ECO:0000313" key="2">
    <source>
        <dbReference type="EMBL" id="CAH0999070.1"/>
    </source>
</evidence>
<evidence type="ECO:0000256" key="1">
    <source>
        <dbReference type="SAM" id="SignalP"/>
    </source>
</evidence>
<comment type="caution">
    <text evidence="2">The sequence shown here is derived from an EMBL/GenBank/DDBJ whole genome shotgun (WGS) entry which is preliminary data.</text>
</comment>
<accession>A0ABN8F2Q9</accession>
<evidence type="ECO:0000313" key="3">
    <source>
        <dbReference type="Proteomes" id="UP000837803"/>
    </source>
</evidence>
<proteinExistence type="predicted"/>
<keyword evidence="3" id="KW-1185">Reference proteome</keyword>
<organism evidence="2 3">
    <name type="scientific">Neolewinella maritima</name>
    <dbReference type="NCBI Taxonomy" id="1383882"/>
    <lineage>
        <taxon>Bacteria</taxon>
        <taxon>Pseudomonadati</taxon>
        <taxon>Bacteroidota</taxon>
        <taxon>Saprospiria</taxon>
        <taxon>Saprospirales</taxon>
        <taxon>Lewinellaceae</taxon>
        <taxon>Neolewinella</taxon>
    </lineage>
</organism>
<keyword evidence="1" id="KW-0732">Signal</keyword>
<dbReference type="Proteomes" id="UP000837803">
    <property type="component" value="Unassembled WGS sequence"/>
</dbReference>